<reference evidence="2 3" key="1">
    <citation type="submission" date="2018-11" db="EMBL/GenBank/DDBJ databases">
        <title>Genome squencing of methanotrophic bacteria isolated from alkaline groundwater in Korea.</title>
        <authorList>
            <person name="Nguyen L.N."/>
        </authorList>
    </citation>
    <scope>NUCLEOTIDE SEQUENCE [LARGE SCALE GENOMIC DNA]</scope>
    <source>
        <strain evidence="2 3">GW6</strain>
        <plasmid evidence="3">pgw6_1</plasmid>
    </source>
</reference>
<dbReference type="Pfam" id="PF13700">
    <property type="entry name" value="DUF4158"/>
    <property type="match status" value="1"/>
</dbReference>
<dbReference type="KEGG" id="mros:EHO51_19290"/>
<gene>
    <name evidence="2" type="ORF">EHO51_19290</name>
</gene>
<feature type="domain" description="DUF4158" evidence="1">
    <location>
        <begin position="6"/>
        <end position="166"/>
    </location>
</feature>
<organism evidence="2 3">
    <name type="scientific">Methylocystis rosea</name>
    <dbReference type="NCBI Taxonomy" id="173366"/>
    <lineage>
        <taxon>Bacteria</taxon>
        <taxon>Pseudomonadati</taxon>
        <taxon>Pseudomonadota</taxon>
        <taxon>Alphaproteobacteria</taxon>
        <taxon>Hyphomicrobiales</taxon>
        <taxon>Methylocystaceae</taxon>
        <taxon>Methylocystis</taxon>
    </lineage>
</organism>
<geneLocation type="plasmid" evidence="3">
    <name>pgw6_1</name>
</geneLocation>
<sequence>MKRHEILSPQSRVALFDPPTDPAAIVRHYTLSPDDLTLIRQRRRDANRLGFAVHLAYLKFPGRVLGSEETPATDMVAFLAHQLGIVSDAYGEYAQREETRREHIGEIQSHLRVRPFSRNDYRSVARIATTEAIGTDRGDVIVSAMIEGLRTRGVLLPAPTILERIGLAARARARKQAHKNLVEGLEQRTITELEALIAVSDGRDRTPLAWLRDWPEAPTQKNLMGVVERLQFVRRLGVGPDREQRIHRARYRAIARETSILSAQHLSRFDRPRRLALLWQFRLDGFGEQPITMRTSLWGRSREDVENGLPDGWHARLWRRSPDSFFSAPRL</sequence>
<dbReference type="EMBL" id="CP034087">
    <property type="protein sequence ID" value="AZG78945.1"/>
    <property type="molecule type" value="Genomic_DNA"/>
</dbReference>
<accession>A0A3G8MCF7</accession>
<dbReference type="AlphaFoldDB" id="A0A3G8MCF7"/>
<proteinExistence type="predicted"/>
<dbReference type="Proteomes" id="UP000273982">
    <property type="component" value="Plasmid pGW6_1"/>
</dbReference>
<evidence type="ECO:0000259" key="1">
    <source>
        <dbReference type="Pfam" id="PF13700"/>
    </source>
</evidence>
<evidence type="ECO:0000313" key="2">
    <source>
        <dbReference type="EMBL" id="AZG78945.1"/>
    </source>
</evidence>
<name>A0A3G8MCF7_9HYPH</name>
<keyword evidence="2" id="KW-0614">Plasmid</keyword>
<evidence type="ECO:0000313" key="3">
    <source>
        <dbReference type="Proteomes" id="UP000273982"/>
    </source>
</evidence>
<protein>
    <submittedName>
        <fullName evidence="2">DUF4158 domain-containing protein</fullName>
    </submittedName>
</protein>
<dbReference type="InterPro" id="IPR025296">
    <property type="entry name" value="DUF4158"/>
</dbReference>